<evidence type="ECO:0000313" key="2">
    <source>
        <dbReference type="EMBL" id="KAK3687921.1"/>
    </source>
</evidence>
<dbReference type="Proteomes" id="UP001270362">
    <property type="component" value="Unassembled WGS sequence"/>
</dbReference>
<name>A0AAE0X899_9PEZI</name>
<dbReference type="InterPro" id="IPR002110">
    <property type="entry name" value="Ankyrin_rpt"/>
</dbReference>
<dbReference type="Pfam" id="PF00023">
    <property type="entry name" value="Ank"/>
    <property type="match status" value="1"/>
</dbReference>
<evidence type="ECO:0000256" key="1">
    <source>
        <dbReference type="PROSITE-ProRule" id="PRU00023"/>
    </source>
</evidence>
<organism evidence="2 3">
    <name type="scientific">Podospora appendiculata</name>
    <dbReference type="NCBI Taxonomy" id="314037"/>
    <lineage>
        <taxon>Eukaryota</taxon>
        <taxon>Fungi</taxon>
        <taxon>Dikarya</taxon>
        <taxon>Ascomycota</taxon>
        <taxon>Pezizomycotina</taxon>
        <taxon>Sordariomycetes</taxon>
        <taxon>Sordariomycetidae</taxon>
        <taxon>Sordariales</taxon>
        <taxon>Podosporaceae</taxon>
        <taxon>Podospora</taxon>
    </lineage>
</organism>
<keyword evidence="1" id="KW-0040">ANK repeat</keyword>
<dbReference type="Gene3D" id="1.25.40.20">
    <property type="entry name" value="Ankyrin repeat-containing domain"/>
    <property type="match status" value="1"/>
</dbReference>
<dbReference type="InterPro" id="IPR036770">
    <property type="entry name" value="Ankyrin_rpt-contain_sf"/>
</dbReference>
<sequence length="380" mass="42594">MSRGRHFDVDALHEVCVCPVVISPNKNKEGVKAGMRHIKPAYFTVKEFLESDRIRSGPGRDFYLSNGDPETTYLTAAINLFMRGLRSIPRTMHHCFGYFWSSLDDILRAQGRIIILSEHLFKLVCRFLDPENGHIPVCIDEYGDIHVWSPHGMIGHDLSWLARPRSKGPAAALALMCGFHLVELMKKYAARFTPLQLEEILETTIPFGHYEATHLGVAVMRNYDEAAKMLLSWSSKTALVSSTAVAFLTDIQDSDADLDLMFYGRYDKLDPPTAFPLLIGAGACLNPENARITPLQLAIIHSKGSLELVELMLQAGADANAVGEPLMRVIVRLTYDTMKDWLVVEIHDDIRPLDICRRVADPNDSAMLEQLLISYGARVE</sequence>
<evidence type="ECO:0000313" key="3">
    <source>
        <dbReference type="Proteomes" id="UP001270362"/>
    </source>
</evidence>
<dbReference type="PROSITE" id="PS50088">
    <property type="entry name" value="ANK_REPEAT"/>
    <property type="match status" value="1"/>
</dbReference>
<dbReference type="AlphaFoldDB" id="A0AAE0X899"/>
<dbReference type="SUPFAM" id="SSF48403">
    <property type="entry name" value="Ankyrin repeat"/>
    <property type="match status" value="1"/>
</dbReference>
<keyword evidence="3" id="KW-1185">Reference proteome</keyword>
<feature type="repeat" description="ANK" evidence="1">
    <location>
        <begin position="290"/>
        <end position="324"/>
    </location>
</feature>
<dbReference type="EMBL" id="JAULSO010000002">
    <property type="protein sequence ID" value="KAK3687921.1"/>
    <property type="molecule type" value="Genomic_DNA"/>
</dbReference>
<comment type="caution">
    <text evidence="2">The sequence shown here is derived from an EMBL/GenBank/DDBJ whole genome shotgun (WGS) entry which is preliminary data.</text>
</comment>
<reference evidence="2" key="2">
    <citation type="submission" date="2023-06" db="EMBL/GenBank/DDBJ databases">
        <authorList>
            <consortium name="Lawrence Berkeley National Laboratory"/>
            <person name="Haridas S."/>
            <person name="Hensen N."/>
            <person name="Bonometti L."/>
            <person name="Westerberg I."/>
            <person name="Brannstrom I.O."/>
            <person name="Guillou S."/>
            <person name="Cros-Aarteil S."/>
            <person name="Calhoun S."/>
            <person name="Kuo A."/>
            <person name="Mondo S."/>
            <person name="Pangilinan J."/>
            <person name="Riley R."/>
            <person name="Labutti K."/>
            <person name="Andreopoulos B."/>
            <person name="Lipzen A."/>
            <person name="Chen C."/>
            <person name="Yanf M."/>
            <person name="Daum C."/>
            <person name="Ng V."/>
            <person name="Clum A."/>
            <person name="Steindorff A."/>
            <person name="Ohm R."/>
            <person name="Martin F."/>
            <person name="Silar P."/>
            <person name="Natvig D."/>
            <person name="Lalanne C."/>
            <person name="Gautier V."/>
            <person name="Ament-Velasquez S.L."/>
            <person name="Kruys A."/>
            <person name="Hutchinson M.I."/>
            <person name="Powell A.J."/>
            <person name="Barry K."/>
            <person name="Miller A.N."/>
            <person name="Grigoriev I.V."/>
            <person name="Debuchy R."/>
            <person name="Gladieux P."/>
            <person name="Thoren M.H."/>
            <person name="Johannesson H."/>
        </authorList>
    </citation>
    <scope>NUCLEOTIDE SEQUENCE</scope>
    <source>
        <strain evidence="2">CBS 314.62</strain>
    </source>
</reference>
<evidence type="ECO:0008006" key="4">
    <source>
        <dbReference type="Google" id="ProtNLM"/>
    </source>
</evidence>
<reference evidence="2" key="1">
    <citation type="journal article" date="2023" name="Mol. Phylogenet. Evol.">
        <title>Genome-scale phylogeny and comparative genomics of the fungal order Sordariales.</title>
        <authorList>
            <person name="Hensen N."/>
            <person name="Bonometti L."/>
            <person name="Westerberg I."/>
            <person name="Brannstrom I.O."/>
            <person name="Guillou S."/>
            <person name="Cros-Aarteil S."/>
            <person name="Calhoun S."/>
            <person name="Haridas S."/>
            <person name="Kuo A."/>
            <person name="Mondo S."/>
            <person name="Pangilinan J."/>
            <person name="Riley R."/>
            <person name="LaButti K."/>
            <person name="Andreopoulos B."/>
            <person name="Lipzen A."/>
            <person name="Chen C."/>
            <person name="Yan M."/>
            <person name="Daum C."/>
            <person name="Ng V."/>
            <person name="Clum A."/>
            <person name="Steindorff A."/>
            <person name="Ohm R.A."/>
            <person name="Martin F."/>
            <person name="Silar P."/>
            <person name="Natvig D.O."/>
            <person name="Lalanne C."/>
            <person name="Gautier V."/>
            <person name="Ament-Velasquez S.L."/>
            <person name="Kruys A."/>
            <person name="Hutchinson M.I."/>
            <person name="Powell A.J."/>
            <person name="Barry K."/>
            <person name="Miller A.N."/>
            <person name="Grigoriev I.V."/>
            <person name="Debuchy R."/>
            <person name="Gladieux P."/>
            <person name="Hiltunen Thoren M."/>
            <person name="Johannesson H."/>
        </authorList>
    </citation>
    <scope>NUCLEOTIDE SEQUENCE</scope>
    <source>
        <strain evidence="2">CBS 314.62</strain>
    </source>
</reference>
<accession>A0AAE0X899</accession>
<dbReference type="SMART" id="SM00248">
    <property type="entry name" value="ANK"/>
    <property type="match status" value="2"/>
</dbReference>
<proteinExistence type="predicted"/>
<protein>
    <recommendedName>
        <fullName evidence="4">Ankyrin</fullName>
    </recommendedName>
</protein>
<gene>
    <name evidence="2" type="ORF">B0T22DRAFT_141105</name>
</gene>